<dbReference type="eggNOG" id="COG2968">
    <property type="taxonomic scope" value="Bacteria"/>
</dbReference>
<name>A0A067WFE7_9HYPH</name>
<feature type="signal peptide" evidence="1">
    <location>
        <begin position="1"/>
        <end position="32"/>
    </location>
</feature>
<dbReference type="GO" id="GO:0006974">
    <property type="term" value="P:DNA damage response"/>
    <property type="evidence" value="ECO:0007669"/>
    <property type="project" value="TreeGrafter"/>
</dbReference>
<feature type="chain" id="PRO_5001647821" description="26 kDa periplasmic immunogenic protein" evidence="1">
    <location>
        <begin position="33"/>
        <end position="247"/>
    </location>
</feature>
<proteinExistence type="predicted"/>
<reference evidence="2 3" key="1">
    <citation type="submission" date="2012-04" db="EMBL/GenBank/DDBJ databases">
        <title>The Genome Sequence of Bartonella koehlerae C-29.</title>
        <authorList>
            <consortium name="The Broad Institute Genome Sequencing Platform"/>
            <consortium name="The Broad Institute Genome Sequencing Center for Infectious Disease"/>
            <person name="Feldgarden M."/>
            <person name="Kirby J."/>
            <person name="Kosoy M."/>
            <person name="Birtles R."/>
            <person name="Probert W.S."/>
            <person name="Chiaraviglio L."/>
            <person name="Walker B."/>
            <person name="Young S.K."/>
            <person name="Zeng Q."/>
            <person name="Gargeya S."/>
            <person name="Fitzgerald M."/>
            <person name="Haas B."/>
            <person name="Abouelleil A."/>
            <person name="Alvarado L."/>
            <person name="Arachchi H.M."/>
            <person name="Berlin A.M."/>
            <person name="Chapman S.B."/>
            <person name="Goldberg J."/>
            <person name="Griggs A."/>
            <person name="Gujja S."/>
            <person name="Hansen M."/>
            <person name="Howarth C."/>
            <person name="Imamovic A."/>
            <person name="Larimer J."/>
            <person name="McCowen C."/>
            <person name="Montmayeur A."/>
            <person name="Murphy C."/>
            <person name="Neiman D."/>
            <person name="Pearson M."/>
            <person name="Priest M."/>
            <person name="Roberts A."/>
            <person name="Saif S."/>
            <person name="Shea T."/>
            <person name="Sisk P."/>
            <person name="Sykes S."/>
            <person name="Wortman J."/>
            <person name="Nusbaum C."/>
            <person name="Birren B."/>
        </authorList>
    </citation>
    <scope>NUCLEOTIDE SEQUENCE [LARGE SCALE GENOMIC DNA]</scope>
    <source>
        <strain evidence="2 3">C-29</strain>
    </source>
</reference>
<keyword evidence="3" id="KW-1185">Reference proteome</keyword>
<dbReference type="PANTHER" id="PTHR34387:SF2">
    <property type="entry name" value="SLR1258 PROTEIN"/>
    <property type="match status" value="1"/>
</dbReference>
<dbReference type="Gene3D" id="3.30.110.170">
    <property type="entry name" value="Protein of unknown function (DUF541), domain 1"/>
    <property type="match status" value="1"/>
</dbReference>
<dbReference type="OrthoDB" id="9813144at2"/>
<accession>A0A067WFE7</accession>
<dbReference type="PANTHER" id="PTHR34387">
    <property type="entry name" value="SLR1258 PROTEIN"/>
    <property type="match status" value="1"/>
</dbReference>
<comment type="caution">
    <text evidence="2">The sequence shown here is derived from an EMBL/GenBank/DDBJ whole genome shotgun (WGS) entry which is preliminary data.</text>
</comment>
<sequence length="247" mass="27068">MKKVIFKPLQSYPIKITMITLTLLAASPITHAEESKMKNATITVTATGENQATPDMAIINFAVVTHNKTAQKALADNNKSMNDIVNAFKNNGIQENDLQTSGLSIYQSNQGKHHEKKNNGNGIVYHVSNSLTVRIRDLSNAGKIFDQAMALGVNSVHGITFTNADTKPFYQEARKQAITEAIEKAKTIAEAANLKLGKIIKINETDDNYYSRPHLMSKTVNASYTDTAFSSGELNYNVSVTVVFAIN</sequence>
<evidence type="ECO:0000256" key="1">
    <source>
        <dbReference type="SAM" id="SignalP"/>
    </source>
</evidence>
<dbReference type="EMBL" id="AHPL01000010">
    <property type="protein sequence ID" value="KEC54637.1"/>
    <property type="molecule type" value="Genomic_DNA"/>
</dbReference>
<evidence type="ECO:0000313" key="3">
    <source>
        <dbReference type="Proteomes" id="UP000027015"/>
    </source>
</evidence>
<dbReference type="HOGENOM" id="CLU_080344_4_0_5"/>
<gene>
    <name evidence="2" type="ORF">O9A_01251</name>
</gene>
<protein>
    <recommendedName>
        <fullName evidence="4">26 kDa periplasmic immunogenic protein</fullName>
    </recommendedName>
</protein>
<dbReference type="InterPro" id="IPR007497">
    <property type="entry name" value="SIMPL/DUF541"/>
</dbReference>
<keyword evidence="1" id="KW-0732">Signal</keyword>
<evidence type="ECO:0000313" key="2">
    <source>
        <dbReference type="EMBL" id="KEC54637.1"/>
    </source>
</evidence>
<dbReference type="Gene3D" id="3.30.70.2970">
    <property type="entry name" value="Protein of unknown function (DUF541), domain 2"/>
    <property type="match status" value="1"/>
</dbReference>
<dbReference type="InterPro" id="IPR052022">
    <property type="entry name" value="26kDa_periplasmic_antigen"/>
</dbReference>
<evidence type="ECO:0008006" key="4">
    <source>
        <dbReference type="Google" id="ProtNLM"/>
    </source>
</evidence>
<dbReference type="PATRIC" id="fig|1134510.3.peg.1403"/>
<dbReference type="Proteomes" id="UP000027015">
    <property type="component" value="Unassembled WGS sequence"/>
</dbReference>
<organism evidence="2 3">
    <name type="scientific">Bartonella koehlerae C-29</name>
    <dbReference type="NCBI Taxonomy" id="1134510"/>
    <lineage>
        <taxon>Bacteria</taxon>
        <taxon>Pseudomonadati</taxon>
        <taxon>Pseudomonadota</taxon>
        <taxon>Alphaproteobacteria</taxon>
        <taxon>Hyphomicrobiales</taxon>
        <taxon>Bartonellaceae</taxon>
        <taxon>Bartonella</taxon>
    </lineage>
</organism>
<dbReference type="RefSeq" id="WP_034459783.1">
    <property type="nucleotide sequence ID" value="NZ_CADEAH010000004.1"/>
</dbReference>
<dbReference type="Pfam" id="PF04402">
    <property type="entry name" value="SIMPL"/>
    <property type="match status" value="1"/>
</dbReference>
<dbReference type="AlphaFoldDB" id="A0A067WFE7"/>